<feature type="compositionally biased region" description="Basic and acidic residues" evidence="5">
    <location>
        <begin position="345"/>
        <end position="357"/>
    </location>
</feature>
<dbReference type="GO" id="GO:0016020">
    <property type="term" value="C:membrane"/>
    <property type="evidence" value="ECO:0007669"/>
    <property type="project" value="UniProtKB-SubCell"/>
</dbReference>
<evidence type="ECO:0000256" key="6">
    <source>
        <dbReference type="SAM" id="Phobius"/>
    </source>
</evidence>
<evidence type="ECO:0000256" key="1">
    <source>
        <dbReference type="ARBA" id="ARBA00004167"/>
    </source>
</evidence>
<keyword evidence="8" id="KW-1185">Reference proteome</keyword>
<proteinExistence type="predicted"/>
<comment type="subcellular location">
    <subcellularLocation>
        <location evidence="1">Membrane</location>
        <topology evidence="1">Single-pass membrane protein</topology>
    </subcellularLocation>
</comment>
<dbReference type="Proteomes" id="UP000664521">
    <property type="component" value="Unassembled WGS sequence"/>
</dbReference>
<evidence type="ECO:0000313" key="7">
    <source>
        <dbReference type="EMBL" id="CAF9929559.1"/>
    </source>
</evidence>
<dbReference type="EMBL" id="CAJPDS010000052">
    <property type="protein sequence ID" value="CAF9929559.1"/>
    <property type="molecule type" value="Genomic_DNA"/>
</dbReference>
<organism evidence="7 8">
    <name type="scientific">Heterodermia speciosa</name>
    <dbReference type="NCBI Taxonomy" id="116794"/>
    <lineage>
        <taxon>Eukaryota</taxon>
        <taxon>Fungi</taxon>
        <taxon>Dikarya</taxon>
        <taxon>Ascomycota</taxon>
        <taxon>Pezizomycotina</taxon>
        <taxon>Lecanoromycetes</taxon>
        <taxon>OSLEUM clade</taxon>
        <taxon>Lecanoromycetidae</taxon>
        <taxon>Caliciales</taxon>
        <taxon>Physciaceae</taxon>
        <taxon>Heterodermia</taxon>
    </lineage>
</organism>
<dbReference type="AlphaFoldDB" id="A0A8H3IWD3"/>
<evidence type="ECO:0000256" key="4">
    <source>
        <dbReference type="ARBA" id="ARBA00023136"/>
    </source>
</evidence>
<dbReference type="InterPro" id="IPR028000">
    <property type="entry name" value="Pma1"/>
</dbReference>
<dbReference type="InterPro" id="IPR051694">
    <property type="entry name" value="Immunoregulatory_rcpt-like"/>
</dbReference>
<evidence type="ECO:0000256" key="3">
    <source>
        <dbReference type="ARBA" id="ARBA00022989"/>
    </source>
</evidence>
<keyword evidence="2 6" id="KW-0812">Transmembrane</keyword>
<name>A0A8H3IWD3_9LECA</name>
<protein>
    <submittedName>
        <fullName evidence="7">Uncharacterized protein</fullName>
    </submittedName>
</protein>
<dbReference type="PANTHER" id="PTHR15549">
    <property type="entry name" value="PAIRED IMMUNOGLOBULIN-LIKE TYPE 2 RECEPTOR"/>
    <property type="match status" value="1"/>
</dbReference>
<keyword evidence="3 6" id="KW-1133">Transmembrane helix</keyword>
<accession>A0A8H3IWD3</accession>
<sequence length="386" mass="41822">MANLLDARQESTSTRSDAAAVSSSSHPASAAASASTLPSHTGSIAPETILSSTRTPSASATSGSATAAATKTIVETPLEFTTTRTGAWHAHGVNATINSTWIYTGTNTASTATSLPAGAVITGGGGNGTIANIPEDFIACRMNAPIEDQSPFCSPEYGQQLWVGHVYAASWDWTLFPDNAKNYIEIHSANSTNNEDILFTTEKVINRQGYINILMLHDYLLNQAGNDTDSASNLTFVLISTQSDGTENSTSGPIINLTLDPNTLPRIPVPNPIPAKKGLEIGLPIGLVALIVIALSIWCAIRKSKRNWREMRHYGKDYMRKRAKRSGKRGDGGIELSDYDFDSSTRARADRFEDEPTRGGNNAFRDEIERQKEEEWRNRPQKITSF</sequence>
<comment type="caution">
    <text evidence="7">The sequence shown here is derived from an EMBL/GenBank/DDBJ whole genome shotgun (WGS) entry which is preliminary data.</text>
</comment>
<evidence type="ECO:0000256" key="5">
    <source>
        <dbReference type="SAM" id="MobiDB-lite"/>
    </source>
</evidence>
<dbReference type="GO" id="GO:0071944">
    <property type="term" value="C:cell periphery"/>
    <property type="evidence" value="ECO:0007669"/>
    <property type="project" value="UniProtKB-ARBA"/>
</dbReference>
<dbReference type="OrthoDB" id="4084551at2759"/>
<feature type="compositionally biased region" description="Basic and acidic residues" evidence="5">
    <location>
        <begin position="364"/>
        <end position="378"/>
    </location>
</feature>
<feature type="region of interest" description="Disordered" evidence="5">
    <location>
        <begin position="1"/>
        <end position="44"/>
    </location>
</feature>
<evidence type="ECO:0000313" key="8">
    <source>
        <dbReference type="Proteomes" id="UP000664521"/>
    </source>
</evidence>
<feature type="region of interest" description="Disordered" evidence="5">
    <location>
        <begin position="345"/>
        <end position="386"/>
    </location>
</feature>
<feature type="compositionally biased region" description="Low complexity" evidence="5">
    <location>
        <begin position="11"/>
        <end position="36"/>
    </location>
</feature>
<reference evidence="7" key="1">
    <citation type="submission" date="2021-03" db="EMBL/GenBank/DDBJ databases">
        <authorList>
            <person name="Tagirdzhanova G."/>
        </authorList>
    </citation>
    <scope>NUCLEOTIDE SEQUENCE</scope>
</reference>
<feature type="transmembrane region" description="Helical" evidence="6">
    <location>
        <begin position="281"/>
        <end position="301"/>
    </location>
</feature>
<evidence type="ECO:0000256" key="2">
    <source>
        <dbReference type="ARBA" id="ARBA00022692"/>
    </source>
</evidence>
<gene>
    <name evidence="7" type="ORF">HETSPECPRED_007399</name>
</gene>
<dbReference type="Pfam" id="PF14610">
    <property type="entry name" value="Psg1"/>
    <property type="match status" value="1"/>
</dbReference>
<keyword evidence="4 6" id="KW-0472">Membrane</keyword>